<feature type="region of interest" description="Disordered" evidence="2">
    <location>
        <begin position="168"/>
        <end position="209"/>
    </location>
</feature>
<proteinExistence type="predicted"/>
<organism evidence="4">
    <name type="scientific">Haptolina ericina</name>
    <dbReference type="NCBI Taxonomy" id="156174"/>
    <lineage>
        <taxon>Eukaryota</taxon>
        <taxon>Haptista</taxon>
        <taxon>Haptophyta</taxon>
        <taxon>Prymnesiophyceae</taxon>
        <taxon>Prymnesiales</taxon>
        <taxon>Prymnesiaceae</taxon>
        <taxon>Haptolina</taxon>
    </lineage>
</organism>
<evidence type="ECO:0000313" key="3">
    <source>
        <dbReference type="EMBL" id="CAE0107803.1"/>
    </source>
</evidence>
<evidence type="ECO:0000313" key="4">
    <source>
        <dbReference type="EMBL" id="CAE0107807.1"/>
    </source>
</evidence>
<feature type="coiled-coil region" evidence="1">
    <location>
        <begin position="97"/>
        <end position="124"/>
    </location>
</feature>
<gene>
    <name evidence="3" type="ORF">HERI1096_LOCUS8462</name>
    <name evidence="4" type="ORF">HERI1096_LOCUS8466</name>
</gene>
<dbReference type="EMBL" id="HBHX01015111">
    <property type="protein sequence ID" value="CAE0107803.1"/>
    <property type="molecule type" value="Transcribed_RNA"/>
</dbReference>
<protein>
    <recommendedName>
        <fullName evidence="5">BED-type domain-containing protein</fullName>
    </recommendedName>
</protein>
<evidence type="ECO:0000256" key="1">
    <source>
        <dbReference type="SAM" id="Coils"/>
    </source>
</evidence>
<keyword evidence="1" id="KW-0175">Coiled coil</keyword>
<accession>A0A6T9CQT5</accession>
<evidence type="ECO:0008006" key="5">
    <source>
        <dbReference type="Google" id="ProtNLM"/>
    </source>
</evidence>
<feature type="compositionally biased region" description="Polar residues" evidence="2">
    <location>
        <begin position="171"/>
        <end position="188"/>
    </location>
</feature>
<dbReference type="AlphaFoldDB" id="A0A6T9CQT5"/>
<reference evidence="4" key="1">
    <citation type="submission" date="2021-01" db="EMBL/GenBank/DDBJ databases">
        <authorList>
            <person name="Corre E."/>
            <person name="Pelletier E."/>
            <person name="Niang G."/>
            <person name="Scheremetjew M."/>
            <person name="Finn R."/>
            <person name="Kale V."/>
            <person name="Holt S."/>
            <person name="Cochrane G."/>
            <person name="Meng A."/>
            <person name="Brown T."/>
            <person name="Cohen L."/>
        </authorList>
    </citation>
    <scope>NUCLEOTIDE SEQUENCE</scope>
    <source>
        <strain evidence="4">CCMP281</strain>
    </source>
</reference>
<feature type="region of interest" description="Disordered" evidence="2">
    <location>
        <begin position="1"/>
        <end position="42"/>
    </location>
</feature>
<evidence type="ECO:0000256" key="2">
    <source>
        <dbReference type="SAM" id="MobiDB-lite"/>
    </source>
</evidence>
<name>A0A6T9CQT5_9EUKA</name>
<dbReference type="EMBL" id="HBHX01015116">
    <property type="protein sequence ID" value="CAE0107807.1"/>
    <property type="molecule type" value="Transcribed_RNA"/>
</dbReference>
<sequence length="209" mass="22190">MPGVEPEAAGDDPRDVQRGVAGTGLAQADVAPGKKWKPSQTLPARMGPVWATVSVVGKEYETCPNLVCKDCEKSFSGGITRIEDHICKDCTCSTPELVALKAKITAERAAKAEAKQRKEQARAVQAAADGGGAKVESKAPVRRPLIRTVSAQRFRALLPFLAASSCAPLHSQHTPSTPRENPTPSAGHTRNREAITASQVMSEPRSDCP</sequence>